<dbReference type="SUPFAM" id="SSF82771">
    <property type="entry name" value="GIY-YIG endonuclease"/>
    <property type="match status" value="1"/>
</dbReference>
<dbReference type="RefSeq" id="WP_270075916.1">
    <property type="nucleotide sequence ID" value="NZ_CP115174.1"/>
</dbReference>
<reference evidence="4 5" key="1">
    <citation type="submission" date="2022-12" db="EMBL/GenBank/DDBJ databases">
        <title>Sphingomonas abieness sp. nov., an endophytic bacterium isolated from Abies koreana.</title>
        <authorList>
            <person name="Jiang L."/>
            <person name="Lee J."/>
        </authorList>
    </citation>
    <scope>NUCLEOTIDE SEQUENCE [LARGE SCALE GENOMIC DNA]</scope>
    <source>
        <strain evidence="5">PAMB 00755</strain>
    </source>
</reference>
<organism evidence="4 5">
    <name type="scientific">Sphingomonas abietis</name>
    <dbReference type="NCBI Taxonomy" id="3012344"/>
    <lineage>
        <taxon>Bacteria</taxon>
        <taxon>Pseudomonadati</taxon>
        <taxon>Pseudomonadota</taxon>
        <taxon>Alphaproteobacteria</taxon>
        <taxon>Sphingomonadales</taxon>
        <taxon>Sphingomonadaceae</taxon>
        <taxon>Sphingomonas</taxon>
    </lineage>
</organism>
<name>A0ABY7NIC0_9SPHN</name>
<dbReference type="CDD" id="cd10456">
    <property type="entry name" value="GIY-YIG_UPF0213"/>
    <property type="match status" value="1"/>
</dbReference>
<dbReference type="InterPro" id="IPR000305">
    <property type="entry name" value="GIY-YIG_endonuc"/>
</dbReference>
<feature type="domain" description="GIY-YIG" evidence="3">
    <location>
        <begin position="1"/>
        <end position="76"/>
    </location>
</feature>
<keyword evidence="5" id="KW-1185">Reference proteome</keyword>
<proteinExistence type="inferred from homology"/>
<dbReference type="Proteomes" id="UP001210865">
    <property type="component" value="Chromosome"/>
</dbReference>
<protein>
    <submittedName>
        <fullName evidence="4">GIY-YIG nuclease family protein</fullName>
    </submittedName>
</protein>
<dbReference type="InterPro" id="IPR035901">
    <property type="entry name" value="GIY-YIG_endonuc_sf"/>
</dbReference>
<feature type="region of interest" description="Disordered" evidence="2">
    <location>
        <begin position="89"/>
        <end position="116"/>
    </location>
</feature>
<gene>
    <name evidence="4" type="ORF">PBT88_13840</name>
</gene>
<dbReference type="InterPro" id="IPR050190">
    <property type="entry name" value="UPF0213_domain"/>
</dbReference>
<comment type="similarity">
    <text evidence="1">Belongs to the UPF0213 family.</text>
</comment>
<dbReference type="PANTHER" id="PTHR34477">
    <property type="entry name" value="UPF0213 PROTEIN YHBQ"/>
    <property type="match status" value="1"/>
</dbReference>
<accession>A0ABY7NIC0</accession>
<dbReference type="PROSITE" id="PS50164">
    <property type="entry name" value="GIY_YIG"/>
    <property type="match status" value="1"/>
</dbReference>
<dbReference type="Pfam" id="PF01541">
    <property type="entry name" value="GIY-YIG"/>
    <property type="match status" value="1"/>
</dbReference>
<dbReference type="EMBL" id="CP115174">
    <property type="protein sequence ID" value="WBO21267.1"/>
    <property type="molecule type" value="Genomic_DNA"/>
</dbReference>
<evidence type="ECO:0000313" key="4">
    <source>
        <dbReference type="EMBL" id="WBO21267.1"/>
    </source>
</evidence>
<dbReference type="Gene3D" id="3.40.1440.10">
    <property type="entry name" value="GIY-YIG endonuclease"/>
    <property type="match status" value="1"/>
</dbReference>
<evidence type="ECO:0000259" key="3">
    <source>
        <dbReference type="PROSITE" id="PS50164"/>
    </source>
</evidence>
<evidence type="ECO:0000256" key="1">
    <source>
        <dbReference type="ARBA" id="ARBA00007435"/>
    </source>
</evidence>
<evidence type="ECO:0000313" key="5">
    <source>
        <dbReference type="Proteomes" id="UP001210865"/>
    </source>
</evidence>
<evidence type="ECO:0000256" key="2">
    <source>
        <dbReference type="SAM" id="MobiDB-lite"/>
    </source>
</evidence>
<sequence length="116" mass="13159">MAFWVYILRCSDGRYYTGHTDDLERRLAQHERGEGGAFTSARRPVTLMWCGDSATREEALEMERRLKPWSRAKKEAWIAGDFARLSHFAKPPAERPSTSLGTNGEGFSPILRDATP</sequence>
<dbReference type="PANTHER" id="PTHR34477:SF1">
    <property type="entry name" value="UPF0213 PROTEIN YHBQ"/>
    <property type="match status" value="1"/>
</dbReference>